<reference evidence="9 10" key="1">
    <citation type="submission" date="2016-05" db="EMBL/GenBank/DDBJ databases">
        <title>Genomic Taxonomy of the Vibrionaceae.</title>
        <authorList>
            <person name="Gomez-Gil B."/>
            <person name="Enciso-Ibarra J."/>
        </authorList>
    </citation>
    <scope>NUCLEOTIDE SEQUENCE [LARGE SCALE GENOMIC DNA]</scope>
    <source>
        <strain evidence="9 10">CAIM 1920</strain>
    </source>
</reference>
<dbReference type="InterPro" id="IPR039425">
    <property type="entry name" value="RNA_pol_sigma-70-like"/>
</dbReference>
<accession>A0A1C3EEJ1</accession>
<dbReference type="Gene3D" id="1.10.1740.10">
    <property type="match status" value="1"/>
</dbReference>
<evidence type="ECO:0000256" key="2">
    <source>
        <dbReference type="ARBA" id="ARBA00023015"/>
    </source>
</evidence>
<dbReference type="GO" id="GO:0006352">
    <property type="term" value="P:DNA-templated transcription initiation"/>
    <property type="evidence" value="ECO:0007669"/>
    <property type="project" value="InterPro"/>
</dbReference>
<dbReference type="Pfam" id="PF08281">
    <property type="entry name" value="Sigma70_r4_2"/>
    <property type="match status" value="1"/>
</dbReference>
<evidence type="ECO:0000259" key="7">
    <source>
        <dbReference type="Pfam" id="PF04542"/>
    </source>
</evidence>
<evidence type="ECO:0000256" key="5">
    <source>
        <dbReference type="ARBA" id="ARBA00023163"/>
    </source>
</evidence>
<dbReference type="InterPro" id="IPR036388">
    <property type="entry name" value="WH-like_DNA-bd_sf"/>
</dbReference>
<keyword evidence="2 6" id="KW-0805">Transcription regulation</keyword>
<dbReference type="RefSeq" id="WP_068904127.1">
    <property type="nucleotide sequence ID" value="NZ_JBHUIF010000032.1"/>
</dbReference>
<evidence type="ECO:0000256" key="1">
    <source>
        <dbReference type="ARBA" id="ARBA00010641"/>
    </source>
</evidence>
<evidence type="ECO:0000256" key="3">
    <source>
        <dbReference type="ARBA" id="ARBA00023082"/>
    </source>
</evidence>
<dbReference type="OrthoDB" id="9803470at2"/>
<proteinExistence type="inferred from homology"/>
<dbReference type="NCBIfam" id="NF009170">
    <property type="entry name" value="PRK12517.1"/>
    <property type="match status" value="1"/>
</dbReference>
<dbReference type="PANTHER" id="PTHR43133:SF51">
    <property type="entry name" value="RNA POLYMERASE SIGMA FACTOR"/>
    <property type="match status" value="1"/>
</dbReference>
<evidence type="ECO:0000313" key="9">
    <source>
        <dbReference type="EMBL" id="ODA31639.1"/>
    </source>
</evidence>
<dbReference type="STRING" id="1080227.A8L45_16090"/>
<comment type="caution">
    <text evidence="9">The sequence shown here is derived from an EMBL/GenBank/DDBJ whole genome shotgun (WGS) entry which is preliminary data.</text>
</comment>
<dbReference type="Pfam" id="PF04542">
    <property type="entry name" value="Sigma70_r2"/>
    <property type="match status" value="1"/>
</dbReference>
<dbReference type="PANTHER" id="PTHR43133">
    <property type="entry name" value="RNA POLYMERASE ECF-TYPE SIGMA FACTO"/>
    <property type="match status" value="1"/>
</dbReference>
<keyword evidence="5 6" id="KW-0804">Transcription</keyword>
<evidence type="ECO:0000256" key="4">
    <source>
        <dbReference type="ARBA" id="ARBA00023125"/>
    </source>
</evidence>
<keyword evidence="10" id="KW-1185">Reference proteome</keyword>
<organism evidence="9 10">
    <name type="scientific">Veronia pacifica</name>
    <dbReference type="NCBI Taxonomy" id="1080227"/>
    <lineage>
        <taxon>Bacteria</taxon>
        <taxon>Pseudomonadati</taxon>
        <taxon>Pseudomonadota</taxon>
        <taxon>Gammaproteobacteria</taxon>
        <taxon>Vibrionales</taxon>
        <taxon>Vibrionaceae</taxon>
        <taxon>Veronia</taxon>
    </lineage>
</organism>
<dbReference type="NCBIfam" id="TIGR02937">
    <property type="entry name" value="sigma70-ECF"/>
    <property type="match status" value="1"/>
</dbReference>
<comment type="similarity">
    <text evidence="1 6">Belongs to the sigma-70 factor family. ECF subfamily.</text>
</comment>
<dbReference type="InterPro" id="IPR007627">
    <property type="entry name" value="RNA_pol_sigma70_r2"/>
</dbReference>
<dbReference type="InterPro" id="IPR013324">
    <property type="entry name" value="RNA_pol_sigma_r3/r4-like"/>
</dbReference>
<dbReference type="SUPFAM" id="SSF88946">
    <property type="entry name" value="Sigma2 domain of RNA polymerase sigma factors"/>
    <property type="match status" value="1"/>
</dbReference>
<protein>
    <recommendedName>
        <fullName evidence="6">RNA polymerase sigma factor</fullName>
    </recommendedName>
</protein>
<feature type="domain" description="RNA polymerase sigma-70 region 2" evidence="7">
    <location>
        <begin position="31"/>
        <end position="97"/>
    </location>
</feature>
<dbReference type="EMBL" id="LYBM01000032">
    <property type="protein sequence ID" value="ODA31639.1"/>
    <property type="molecule type" value="Genomic_DNA"/>
</dbReference>
<dbReference type="GO" id="GO:0003677">
    <property type="term" value="F:DNA binding"/>
    <property type="evidence" value="ECO:0007669"/>
    <property type="project" value="UniProtKB-KW"/>
</dbReference>
<dbReference type="InterPro" id="IPR013249">
    <property type="entry name" value="RNA_pol_sigma70_r4_t2"/>
</dbReference>
<dbReference type="GO" id="GO:0016987">
    <property type="term" value="F:sigma factor activity"/>
    <property type="evidence" value="ECO:0007669"/>
    <property type="project" value="UniProtKB-KW"/>
</dbReference>
<keyword evidence="3 6" id="KW-0731">Sigma factor</keyword>
<feature type="domain" description="RNA polymerase sigma factor 70 region 4 type 2" evidence="8">
    <location>
        <begin position="122"/>
        <end position="174"/>
    </location>
</feature>
<dbReference type="PROSITE" id="PS01063">
    <property type="entry name" value="SIGMA70_ECF"/>
    <property type="match status" value="1"/>
</dbReference>
<dbReference type="Proteomes" id="UP000094936">
    <property type="component" value="Unassembled WGS sequence"/>
</dbReference>
<dbReference type="InterPro" id="IPR014284">
    <property type="entry name" value="RNA_pol_sigma-70_dom"/>
</dbReference>
<sequence>MAIKIFDNLRNKKAREKVSEATHKEKRYEALVRVWHKDLFRYAYWLTKDRSVAEDLVQETCLRAWRSMDSLQDENAAKSWLITILRRENARRFERKQLELVDIDDHQVEADQLSDETKLEHQWLHRQIMRLAPEYREPLVLQVLAGYSGEEIANILDLNKNTVMTRLFRARSQLKDVMEQQETEAGGKLSGRT</sequence>
<gene>
    <name evidence="9" type="ORF">A8L45_16090</name>
</gene>
<dbReference type="SUPFAM" id="SSF88659">
    <property type="entry name" value="Sigma3 and sigma4 domains of RNA polymerase sigma factors"/>
    <property type="match status" value="1"/>
</dbReference>
<evidence type="ECO:0000313" key="10">
    <source>
        <dbReference type="Proteomes" id="UP000094936"/>
    </source>
</evidence>
<evidence type="ECO:0000259" key="8">
    <source>
        <dbReference type="Pfam" id="PF08281"/>
    </source>
</evidence>
<evidence type="ECO:0000256" key="6">
    <source>
        <dbReference type="RuleBase" id="RU000716"/>
    </source>
</evidence>
<dbReference type="InterPro" id="IPR000838">
    <property type="entry name" value="RNA_pol_sigma70_ECF_CS"/>
</dbReference>
<dbReference type="AlphaFoldDB" id="A0A1C3EEJ1"/>
<name>A0A1C3EEJ1_9GAMM</name>
<dbReference type="Gene3D" id="1.10.10.10">
    <property type="entry name" value="Winged helix-like DNA-binding domain superfamily/Winged helix DNA-binding domain"/>
    <property type="match status" value="1"/>
</dbReference>
<dbReference type="InterPro" id="IPR013325">
    <property type="entry name" value="RNA_pol_sigma_r2"/>
</dbReference>
<keyword evidence="4 6" id="KW-0238">DNA-binding</keyword>